<proteinExistence type="predicted"/>
<feature type="transmembrane region" description="Helical" evidence="1">
    <location>
        <begin position="72"/>
        <end position="92"/>
    </location>
</feature>
<evidence type="ECO:0000313" key="2">
    <source>
        <dbReference type="EMBL" id="PYF68420.1"/>
    </source>
</evidence>
<gene>
    <name evidence="2" type="ORF">B0O44_1124</name>
</gene>
<evidence type="ECO:0000256" key="1">
    <source>
        <dbReference type="SAM" id="Phobius"/>
    </source>
</evidence>
<dbReference type="AlphaFoldDB" id="A0A318U6E1"/>
<organism evidence="2 3">
    <name type="scientific">Pedobacter nutrimenti</name>
    <dbReference type="NCBI Taxonomy" id="1241337"/>
    <lineage>
        <taxon>Bacteria</taxon>
        <taxon>Pseudomonadati</taxon>
        <taxon>Bacteroidota</taxon>
        <taxon>Sphingobacteriia</taxon>
        <taxon>Sphingobacteriales</taxon>
        <taxon>Sphingobacteriaceae</taxon>
        <taxon>Pedobacter</taxon>
    </lineage>
</organism>
<keyword evidence="1" id="KW-0472">Membrane</keyword>
<keyword evidence="1" id="KW-1133">Transmembrane helix</keyword>
<keyword evidence="1" id="KW-0812">Transmembrane</keyword>
<dbReference type="Proteomes" id="UP000248198">
    <property type="component" value="Unassembled WGS sequence"/>
</dbReference>
<dbReference type="EMBL" id="QKLU01000012">
    <property type="protein sequence ID" value="PYF68420.1"/>
    <property type="molecule type" value="Genomic_DNA"/>
</dbReference>
<name>A0A318U6E1_9SPHI</name>
<keyword evidence="3" id="KW-1185">Reference proteome</keyword>
<feature type="transmembrane region" description="Helical" evidence="1">
    <location>
        <begin position="41"/>
        <end position="60"/>
    </location>
</feature>
<sequence length="102" mass="11974">MEIIKNFNQLTTEFRVISFLILCCLIMGTFLKGLPRFWKELFGFGIAALCAIYFVIYSDFYDLHDHSLKRPFSTISVFVILMIYPTLQRYILGLMNPKIGHR</sequence>
<protein>
    <submittedName>
        <fullName evidence="2">Uncharacterized protein</fullName>
    </submittedName>
</protein>
<reference evidence="2 3" key="1">
    <citation type="submission" date="2018-06" db="EMBL/GenBank/DDBJ databases">
        <title>Genomic Encyclopedia of Archaeal and Bacterial Type Strains, Phase II (KMG-II): from individual species to whole genera.</title>
        <authorList>
            <person name="Goeker M."/>
        </authorList>
    </citation>
    <scope>NUCLEOTIDE SEQUENCE [LARGE SCALE GENOMIC DNA]</scope>
    <source>
        <strain evidence="2 3">DSM 27372</strain>
    </source>
</reference>
<feature type="transmembrane region" description="Helical" evidence="1">
    <location>
        <begin position="16"/>
        <end position="34"/>
    </location>
</feature>
<comment type="caution">
    <text evidence="2">The sequence shown here is derived from an EMBL/GenBank/DDBJ whole genome shotgun (WGS) entry which is preliminary data.</text>
</comment>
<accession>A0A318U6E1</accession>
<evidence type="ECO:0000313" key="3">
    <source>
        <dbReference type="Proteomes" id="UP000248198"/>
    </source>
</evidence>